<evidence type="ECO:0000256" key="1">
    <source>
        <dbReference type="SAM" id="MobiDB-lite"/>
    </source>
</evidence>
<dbReference type="EMBL" id="NRRL01000149">
    <property type="protein sequence ID" value="MBK1671141.1"/>
    <property type="molecule type" value="Genomic_DNA"/>
</dbReference>
<sequence length="174" mass="18144">MSQGLSRATYGGDSTVVSMQADQRKLLLDEAYALLAEARSLIAAGVGRPAVDPVLTLEIAHEEGRLTSLVLSCVAWIVGLRPDGREPPATRLARDPGLGAPKSRVATEVPALADTLARATAFHARLLRVQDNLDRLPKRPGDPAAACDPLTGSTPRGIGSAGPPSPEPVSRGND</sequence>
<evidence type="ECO:0008006" key="4">
    <source>
        <dbReference type="Google" id="ProtNLM"/>
    </source>
</evidence>
<keyword evidence="3" id="KW-1185">Reference proteome</keyword>
<comment type="caution">
    <text evidence="2">The sequence shown here is derived from an EMBL/GenBank/DDBJ whole genome shotgun (WGS) entry which is preliminary data.</text>
</comment>
<feature type="region of interest" description="Disordered" evidence="1">
    <location>
        <begin position="133"/>
        <end position="174"/>
    </location>
</feature>
<reference evidence="2 3" key="1">
    <citation type="journal article" date="2020" name="Microorganisms">
        <title>Osmotic Adaptation and Compatible Solute Biosynthesis of Phototrophic Bacteria as Revealed from Genome Analyses.</title>
        <authorList>
            <person name="Imhoff J.F."/>
            <person name="Rahn T."/>
            <person name="Kunzel S."/>
            <person name="Keller A."/>
            <person name="Neulinger S.C."/>
        </authorList>
    </citation>
    <scope>NUCLEOTIDE SEQUENCE [LARGE SCALE GENOMIC DNA]</scope>
    <source>
        <strain evidence="2 3">DSM 9895</strain>
    </source>
</reference>
<dbReference type="RefSeq" id="WP_200343670.1">
    <property type="nucleotide sequence ID" value="NZ_NRRL01000149.1"/>
</dbReference>
<gene>
    <name evidence="2" type="ORF">CKO28_24355</name>
</gene>
<protein>
    <recommendedName>
        <fullName evidence="4">DUF1465 domain-containing protein</fullName>
    </recommendedName>
</protein>
<evidence type="ECO:0000313" key="2">
    <source>
        <dbReference type="EMBL" id="MBK1671141.1"/>
    </source>
</evidence>
<evidence type="ECO:0000313" key="3">
    <source>
        <dbReference type="Proteomes" id="UP001296873"/>
    </source>
</evidence>
<name>A0ABS1DM99_9PROT</name>
<proteinExistence type="predicted"/>
<accession>A0ABS1DM99</accession>
<dbReference type="Proteomes" id="UP001296873">
    <property type="component" value="Unassembled WGS sequence"/>
</dbReference>
<organism evidence="2 3">
    <name type="scientific">Rhodovibrio sodomensis</name>
    <dbReference type="NCBI Taxonomy" id="1088"/>
    <lineage>
        <taxon>Bacteria</taxon>
        <taxon>Pseudomonadati</taxon>
        <taxon>Pseudomonadota</taxon>
        <taxon>Alphaproteobacteria</taxon>
        <taxon>Rhodospirillales</taxon>
        <taxon>Rhodovibrionaceae</taxon>
        <taxon>Rhodovibrio</taxon>
    </lineage>
</organism>